<dbReference type="Proteomes" id="UP000015105">
    <property type="component" value="Chromosome 3D"/>
</dbReference>
<reference evidence="4" key="1">
    <citation type="journal article" date="2014" name="Science">
        <title>Ancient hybridizations among the ancestral genomes of bread wheat.</title>
        <authorList>
            <consortium name="International Wheat Genome Sequencing Consortium,"/>
            <person name="Marcussen T."/>
            <person name="Sandve S.R."/>
            <person name="Heier L."/>
            <person name="Spannagl M."/>
            <person name="Pfeifer M."/>
            <person name="Jakobsen K.S."/>
            <person name="Wulff B.B."/>
            <person name="Steuernagel B."/>
            <person name="Mayer K.F."/>
            <person name="Olsen O.A."/>
        </authorList>
    </citation>
    <scope>NUCLEOTIDE SEQUENCE [LARGE SCALE GENOMIC DNA]</scope>
    <source>
        <strain evidence="4">cv. AL8/78</strain>
    </source>
</reference>
<reference evidence="3" key="3">
    <citation type="journal article" date="2017" name="Nature">
        <title>Genome sequence of the progenitor of the wheat D genome Aegilops tauschii.</title>
        <authorList>
            <person name="Luo M.C."/>
            <person name="Gu Y.Q."/>
            <person name="Puiu D."/>
            <person name="Wang H."/>
            <person name="Twardziok S.O."/>
            <person name="Deal K.R."/>
            <person name="Huo N."/>
            <person name="Zhu T."/>
            <person name="Wang L."/>
            <person name="Wang Y."/>
            <person name="McGuire P.E."/>
            <person name="Liu S."/>
            <person name="Long H."/>
            <person name="Ramasamy R.K."/>
            <person name="Rodriguez J.C."/>
            <person name="Van S.L."/>
            <person name="Yuan L."/>
            <person name="Wang Z."/>
            <person name="Xia Z."/>
            <person name="Xiao L."/>
            <person name="Anderson O.D."/>
            <person name="Ouyang S."/>
            <person name="Liang Y."/>
            <person name="Zimin A.V."/>
            <person name="Pertea G."/>
            <person name="Qi P."/>
            <person name="Bennetzen J.L."/>
            <person name="Dai X."/>
            <person name="Dawson M.W."/>
            <person name="Muller H.G."/>
            <person name="Kugler K."/>
            <person name="Rivarola-Duarte L."/>
            <person name="Spannagl M."/>
            <person name="Mayer K.F.X."/>
            <person name="Lu F.H."/>
            <person name="Bevan M.W."/>
            <person name="Leroy P."/>
            <person name="Li P."/>
            <person name="You F.M."/>
            <person name="Sun Q."/>
            <person name="Liu Z."/>
            <person name="Lyons E."/>
            <person name="Wicker T."/>
            <person name="Salzberg S.L."/>
            <person name="Devos K.M."/>
            <person name="Dvorak J."/>
        </authorList>
    </citation>
    <scope>NUCLEOTIDE SEQUENCE [LARGE SCALE GENOMIC DNA]</scope>
    <source>
        <strain evidence="3">cv. AL8/78</strain>
    </source>
</reference>
<dbReference type="InterPro" id="IPR036047">
    <property type="entry name" value="F-box-like_dom_sf"/>
</dbReference>
<dbReference type="Pfam" id="PF00646">
    <property type="entry name" value="F-box"/>
    <property type="match status" value="1"/>
</dbReference>
<accession>A0A453GBL8</accession>
<protein>
    <recommendedName>
        <fullName evidence="2">F-box domain-containing protein</fullName>
    </recommendedName>
</protein>
<dbReference type="PANTHER" id="PTHR32141">
    <property type="match status" value="1"/>
</dbReference>
<sequence>VLAPLHTQHATPKKKAQALIPTAALPAAAAAMEAAMAEFECLGSLGPITAVTNEFLREQTPHNENEYEEQVRRLYDPAAYAIPVRPPVSAAASLFALPPDDDVDRVSRLPDALLRDVVSRLPVKDAARTAALSHRWRGVWRSTPLVLHDVDLLPDTSAVSRVSSTRIRGPSAASTSPAPSRRASVACSRAGSGSSPPRASRSSSSSTPAGHSTTFSPPASWA</sequence>
<name>A0A453GBL8_AEGTS</name>
<feature type="compositionally biased region" description="Low complexity" evidence="1">
    <location>
        <begin position="169"/>
        <end position="214"/>
    </location>
</feature>
<feature type="domain" description="F-box" evidence="2">
    <location>
        <begin position="103"/>
        <end position="150"/>
    </location>
</feature>
<feature type="region of interest" description="Disordered" evidence="1">
    <location>
        <begin position="160"/>
        <end position="222"/>
    </location>
</feature>
<dbReference type="CDD" id="cd22160">
    <property type="entry name" value="F-box_AtFBL13-like"/>
    <property type="match status" value="1"/>
</dbReference>
<dbReference type="AlphaFoldDB" id="A0A453GBL8"/>
<organism evidence="3 4">
    <name type="scientific">Aegilops tauschii subsp. strangulata</name>
    <name type="common">Goatgrass</name>
    <dbReference type="NCBI Taxonomy" id="200361"/>
    <lineage>
        <taxon>Eukaryota</taxon>
        <taxon>Viridiplantae</taxon>
        <taxon>Streptophyta</taxon>
        <taxon>Embryophyta</taxon>
        <taxon>Tracheophyta</taxon>
        <taxon>Spermatophyta</taxon>
        <taxon>Magnoliopsida</taxon>
        <taxon>Liliopsida</taxon>
        <taxon>Poales</taxon>
        <taxon>Poaceae</taxon>
        <taxon>BOP clade</taxon>
        <taxon>Pooideae</taxon>
        <taxon>Triticodae</taxon>
        <taxon>Triticeae</taxon>
        <taxon>Triticinae</taxon>
        <taxon>Aegilops</taxon>
    </lineage>
</organism>
<proteinExistence type="predicted"/>
<evidence type="ECO:0000259" key="2">
    <source>
        <dbReference type="PROSITE" id="PS50181"/>
    </source>
</evidence>
<reference evidence="4" key="2">
    <citation type="journal article" date="2017" name="Nat. Plants">
        <title>The Aegilops tauschii genome reveals multiple impacts of transposons.</title>
        <authorList>
            <person name="Zhao G."/>
            <person name="Zou C."/>
            <person name="Li K."/>
            <person name="Wang K."/>
            <person name="Li T."/>
            <person name="Gao L."/>
            <person name="Zhang X."/>
            <person name="Wang H."/>
            <person name="Yang Z."/>
            <person name="Liu X."/>
            <person name="Jiang W."/>
            <person name="Mao L."/>
            <person name="Kong X."/>
            <person name="Jiao Y."/>
            <person name="Jia J."/>
        </authorList>
    </citation>
    <scope>NUCLEOTIDE SEQUENCE [LARGE SCALE GENOMIC DNA]</scope>
    <source>
        <strain evidence="4">cv. AL8/78</strain>
    </source>
</reference>
<evidence type="ECO:0000256" key="1">
    <source>
        <dbReference type="SAM" id="MobiDB-lite"/>
    </source>
</evidence>
<dbReference type="InterPro" id="IPR001810">
    <property type="entry name" value="F-box_dom"/>
</dbReference>
<reference evidence="3" key="4">
    <citation type="submission" date="2019-03" db="UniProtKB">
        <authorList>
            <consortium name="EnsemblPlants"/>
        </authorList>
    </citation>
    <scope>IDENTIFICATION</scope>
</reference>
<dbReference type="Gene3D" id="1.20.1280.50">
    <property type="match status" value="1"/>
</dbReference>
<reference evidence="3" key="5">
    <citation type="journal article" date="2021" name="G3 (Bethesda)">
        <title>Aegilops tauschii genome assembly Aet v5.0 features greater sequence contiguity and improved annotation.</title>
        <authorList>
            <person name="Wang L."/>
            <person name="Zhu T."/>
            <person name="Rodriguez J.C."/>
            <person name="Deal K.R."/>
            <person name="Dubcovsky J."/>
            <person name="McGuire P.E."/>
            <person name="Lux T."/>
            <person name="Spannagl M."/>
            <person name="Mayer K.F.X."/>
            <person name="Baldrich P."/>
            <person name="Meyers B.C."/>
            <person name="Huo N."/>
            <person name="Gu Y.Q."/>
            <person name="Zhou H."/>
            <person name="Devos K.M."/>
            <person name="Bennetzen J.L."/>
            <person name="Unver T."/>
            <person name="Budak H."/>
            <person name="Gulick P.J."/>
            <person name="Galiba G."/>
            <person name="Kalapos B."/>
            <person name="Nelson D.R."/>
            <person name="Li P."/>
            <person name="You F.M."/>
            <person name="Luo M.C."/>
            <person name="Dvorak J."/>
        </authorList>
    </citation>
    <scope>NUCLEOTIDE SEQUENCE [LARGE SCALE GENOMIC DNA]</scope>
    <source>
        <strain evidence="3">cv. AL8/78</strain>
    </source>
</reference>
<dbReference type="InterPro" id="IPR055302">
    <property type="entry name" value="F-box_dom-containing"/>
</dbReference>
<dbReference type="PANTHER" id="PTHR32141:SF63">
    <property type="entry name" value="F-BOX DOMAIN-CONTAINING PROTEIN"/>
    <property type="match status" value="1"/>
</dbReference>
<keyword evidence="4" id="KW-1185">Reference proteome</keyword>
<evidence type="ECO:0000313" key="4">
    <source>
        <dbReference type="Proteomes" id="UP000015105"/>
    </source>
</evidence>
<dbReference type="EnsemblPlants" id="AET3Gv20949700.4">
    <property type="protein sequence ID" value="AET3Gv20949700.4"/>
    <property type="gene ID" value="AET3Gv20949700"/>
</dbReference>
<dbReference type="SMART" id="SM00256">
    <property type="entry name" value="FBOX"/>
    <property type="match status" value="1"/>
</dbReference>
<evidence type="ECO:0000313" key="3">
    <source>
        <dbReference type="EnsemblPlants" id="AET3Gv20949700.4"/>
    </source>
</evidence>
<dbReference type="InterPro" id="IPR053781">
    <property type="entry name" value="F-box_AtFBL13-like"/>
</dbReference>
<dbReference type="Gramene" id="AET3Gv20949700.4">
    <property type="protein sequence ID" value="AET3Gv20949700.4"/>
    <property type="gene ID" value="AET3Gv20949700"/>
</dbReference>
<dbReference type="SUPFAM" id="SSF81383">
    <property type="entry name" value="F-box domain"/>
    <property type="match status" value="1"/>
</dbReference>
<dbReference type="PROSITE" id="PS50181">
    <property type="entry name" value="FBOX"/>
    <property type="match status" value="1"/>
</dbReference>